<keyword evidence="2" id="KW-1185">Reference proteome</keyword>
<accession>A0A4R2GGW1</accession>
<reference evidence="1 2" key="1">
    <citation type="submission" date="2019-03" db="EMBL/GenBank/DDBJ databases">
        <title>Genomic Encyclopedia of Type Strains, Phase IV (KMG-IV): sequencing the most valuable type-strain genomes for metagenomic binning, comparative biology and taxonomic classification.</title>
        <authorList>
            <person name="Goeker M."/>
        </authorList>
    </citation>
    <scope>NUCLEOTIDE SEQUENCE [LARGE SCALE GENOMIC DNA]</scope>
    <source>
        <strain evidence="1 2">DSM 22958</strain>
    </source>
</reference>
<gene>
    <name evidence="1" type="ORF">EV666_13013</name>
</gene>
<comment type="caution">
    <text evidence="1">The sequence shown here is derived from an EMBL/GenBank/DDBJ whole genome shotgun (WGS) entry which is preliminary data.</text>
</comment>
<evidence type="ECO:0000313" key="1">
    <source>
        <dbReference type="EMBL" id="TCO07602.1"/>
    </source>
</evidence>
<dbReference type="EMBL" id="SLWL01000030">
    <property type="protein sequence ID" value="TCO07602.1"/>
    <property type="molecule type" value="Genomic_DNA"/>
</dbReference>
<organism evidence="1 2">
    <name type="scientific">Camelimonas lactis</name>
    <dbReference type="NCBI Taxonomy" id="659006"/>
    <lineage>
        <taxon>Bacteria</taxon>
        <taxon>Pseudomonadati</taxon>
        <taxon>Pseudomonadota</taxon>
        <taxon>Alphaproteobacteria</taxon>
        <taxon>Hyphomicrobiales</taxon>
        <taxon>Chelatococcaceae</taxon>
        <taxon>Camelimonas</taxon>
    </lineage>
</organism>
<dbReference type="RefSeq" id="WP_132010827.1">
    <property type="nucleotide sequence ID" value="NZ_JBHUNN010000003.1"/>
</dbReference>
<proteinExistence type="predicted"/>
<dbReference type="AlphaFoldDB" id="A0A4R2GGW1"/>
<name>A0A4R2GGW1_9HYPH</name>
<evidence type="ECO:0000313" key="2">
    <source>
        <dbReference type="Proteomes" id="UP000294881"/>
    </source>
</evidence>
<dbReference type="Proteomes" id="UP000294881">
    <property type="component" value="Unassembled WGS sequence"/>
</dbReference>
<sequence length="112" mass="11668">MTITSTYTLTRPITLPNGAILGKVEIRPMKAADLMKIGDDIRVVTSHFMEAAEATKLGKLPNIAGSAEYAAMLSIIRGMTSLGDDAGEVSADDIDGLVAAVLFTDEAAPGES</sequence>
<protein>
    <submittedName>
        <fullName evidence="1">Uncharacterized protein</fullName>
    </submittedName>
</protein>